<dbReference type="AlphaFoldDB" id="A0A096BXL7"/>
<dbReference type="Proteomes" id="UP000029628">
    <property type="component" value="Unassembled WGS sequence"/>
</dbReference>
<dbReference type="InterPro" id="IPR003445">
    <property type="entry name" value="Cat_transpt"/>
</dbReference>
<keyword evidence="9 13" id="KW-1133">Transmembrane helix</keyword>
<dbReference type="PIRSF" id="PIRSF006247">
    <property type="entry name" value="TrkH"/>
    <property type="match status" value="1"/>
</dbReference>
<feature type="binding site" evidence="12">
    <location>
        <position position="217"/>
    </location>
    <ligand>
        <name>K(+)</name>
        <dbReference type="ChEBI" id="CHEBI:29103"/>
    </ligand>
</feature>
<evidence type="ECO:0000256" key="7">
    <source>
        <dbReference type="ARBA" id="ARBA00022692"/>
    </source>
</evidence>
<dbReference type="GO" id="GO:0015379">
    <property type="term" value="F:potassium:chloride symporter activity"/>
    <property type="evidence" value="ECO:0007669"/>
    <property type="project" value="InterPro"/>
</dbReference>
<evidence type="ECO:0000256" key="12">
    <source>
        <dbReference type="PIRSR" id="PIRSR006247-1"/>
    </source>
</evidence>
<feature type="transmembrane region" description="Helical" evidence="13">
    <location>
        <begin position="268"/>
        <end position="290"/>
    </location>
</feature>
<keyword evidence="6" id="KW-0633">Potassium transport</keyword>
<keyword evidence="10" id="KW-0406">Ion transport</keyword>
<feature type="transmembrane region" description="Helical" evidence="13">
    <location>
        <begin position="331"/>
        <end position="358"/>
    </location>
</feature>
<evidence type="ECO:0000256" key="13">
    <source>
        <dbReference type="SAM" id="Phobius"/>
    </source>
</evidence>
<sequence length="498" mass="54935">MRIQIVMKLLGYLILIFSALLLIPFGYSIIFEVPYLSFLITAILAGCIGGCLYYYGISSKAFSLRDGFLVVGATWVITSLLGALPFLLSGIIDTGVNALFESVSGITATGASIISNVDDLPKTFVLWRSLLHWMGGMGIIVLVLAFLKNLGADSAHLFNAEASVPRPGVVLPRIQSMAGKLWSIYVFFSVICAILLMLAGLSAFDAVNLAMSLVSTGGFAPNQNGAFLYTDNYLVRYIFIIFMVLAGGNFTVYYSVLKKGIKAVWNDFEYKMYLLILSLSISVIFISVYFQTNSTLFRAVNDSVFTLISMQTGSGFAVVDYDKWPPLAQTMLLLSTFFGGCSGSTTGGMKIIRIILLFKSGILYLRKAIHPDMVQTIRVNGKPMPEKWLAMTHQFFFLYLWVFALSILGMTATGISVGESIQCVAGLLGNVGLAFGEFGPTDSFESLSGVAKCIGIVDMLLGRLELFTFFVMFHPTFWEGYFTKTRTQRYKVVWKRRH</sequence>
<feature type="binding site" evidence="12">
    <location>
        <position position="109"/>
    </location>
    <ligand>
        <name>K(+)</name>
        <dbReference type="ChEBI" id="CHEBI:29103"/>
    </ligand>
</feature>
<comment type="subcellular location">
    <subcellularLocation>
        <location evidence="1">Cell inner membrane</location>
        <topology evidence="1">Multi-pass membrane protein</topology>
    </subcellularLocation>
</comment>
<evidence type="ECO:0000256" key="10">
    <source>
        <dbReference type="ARBA" id="ARBA00023065"/>
    </source>
</evidence>
<evidence type="ECO:0000256" key="11">
    <source>
        <dbReference type="ARBA" id="ARBA00023136"/>
    </source>
</evidence>
<evidence type="ECO:0000256" key="4">
    <source>
        <dbReference type="ARBA" id="ARBA00022475"/>
    </source>
</evidence>
<gene>
    <name evidence="14" type="ORF">HMPREF0872_04835</name>
</gene>
<dbReference type="eggNOG" id="COG0168">
    <property type="taxonomic scope" value="Bacteria"/>
</dbReference>
<dbReference type="Pfam" id="PF02386">
    <property type="entry name" value="TrkH"/>
    <property type="match status" value="1"/>
</dbReference>
<name>A0A096BXL7_9FIRM</name>
<evidence type="ECO:0000256" key="3">
    <source>
        <dbReference type="ARBA" id="ARBA00022448"/>
    </source>
</evidence>
<evidence type="ECO:0000313" key="15">
    <source>
        <dbReference type="Proteomes" id="UP000029628"/>
    </source>
</evidence>
<proteinExistence type="inferred from homology"/>
<feature type="transmembrane region" description="Helical" evidence="13">
    <location>
        <begin position="36"/>
        <end position="56"/>
    </location>
</feature>
<comment type="similarity">
    <text evidence="2">Belongs to the TrkH potassium transport family.</text>
</comment>
<keyword evidence="4" id="KW-1003">Cell membrane</keyword>
<feature type="transmembrane region" description="Helical" evidence="13">
    <location>
        <begin position="182"/>
        <end position="204"/>
    </location>
</feature>
<feature type="transmembrane region" description="Helical" evidence="13">
    <location>
        <begin position="68"/>
        <end position="92"/>
    </location>
</feature>
<dbReference type="GO" id="GO:0046872">
    <property type="term" value="F:metal ion binding"/>
    <property type="evidence" value="ECO:0007669"/>
    <property type="project" value="UniProtKB-KW"/>
</dbReference>
<keyword evidence="7 13" id="KW-0812">Transmembrane</keyword>
<keyword evidence="12" id="KW-0479">Metal-binding</keyword>
<feature type="binding site" evidence="12">
    <location>
        <position position="430"/>
    </location>
    <ligand>
        <name>K(+)</name>
        <dbReference type="ChEBI" id="CHEBI:29103"/>
    </ligand>
</feature>
<keyword evidence="8 12" id="KW-0630">Potassium</keyword>
<evidence type="ECO:0000256" key="9">
    <source>
        <dbReference type="ARBA" id="ARBA00022989"/>
    </source>
</evidence>
<dbReference type="PANTHER" id="PTHR32024:SF2">
    <property type="entry name" value="TRK SYSTEM POTASSIUM UPTAKE PROTEIN TRKG-RELATED"/>
    <property type="match status" value="1"/>
</dbReference>
<feature type="transmembrane region" description="Helical" evidence="13">
    <location>
        <begin position="130"/>
        <end position="147"/>
    </location>
</feature>
<evidence type="ECO:0000256" key="6">
    <source>
        <dbReference type="ARBA" id="ARBA00022538"/>
    </source>
</evidence>
<keyword evidence="3" id="KW-0813">Transport</keyword>
<feature type="binding site" evidence="12">
    <location>
        <position position="431"/>
    </location>
    <ligand>
        <name>K(+)</name>
        <dbReference type="ChEBI" id="CHEBI:29103"/>
    </ligand>
</feature>
<reference evidence="14 15" key="1">
    <citation type="submission" date="2014-07" db="EMBL/GenBank/DDBJ databases">
        <authorList>
            <person name="McCorrison J."/>
            <person name="Sanka R."/>
            <person name="Torralba M."/>
            <person name="Gillis M."/>
            <person name="Haft D.H."/>
            <person name="Methe B."/>
            <person name="Sutton G."/>
            <person name="Nelson K.E."/>
        </authorList>
    </citation>
    <scope>NUCLEOTIDE SEQUENCE [LARGE SCALE GENOMIC DNA]</scope>
    <source>
        <strain evidence="14 15">DNF00314</strain>
    </source>
</reference>
<feature type="transmembrane region" description="Helical" evidence="13">
    <location>
        <begin position="9"/>
        <end position="30"/>
    </location>
</feature>
<evidence type="ECO:0000256" key="2">
    <source>
        <dbReference type="ARBA" id="ARBA00009137"/>
    </source>
</evidence>
<evidence type="ECO:0000256" key="8">
    <source>
        <dbReference type="ARBA" id="ARBA00022958"/>
    </source>
</evidence>
<evidence type="ECO:0000256" key="1">
    <source>
        <dbReference type="ARBA" id="ARBA00004429"/>
    </source>
</evidence>
<dbReference type="InterPro" id="IPR004772">
    <property type="entry name" value="TrkH"/>
</dbReference>
<keyword evidence="5" id="KW-0997">Cell inner membrane</keyword>
<evidence type="ECO:0000256" key="5">
    <source>
        <dbReference type="ARBA" id="ARBA00022519"/>
    </source>
</evidence>
<keyword evidence="15" id="KW-1185">Reference proteome</keyword>
<accession>A0A096BXL7</accession>
<feature type="transmembrane region" description="Helical" evidence="13">
    <location>
        <begin position="396"/>
        <end position="417"/>
    </location>
</feature>
<keyword evidence="11 13" id="KW-0472">Membrane</keyword>
<dbReference type="RefSeq" id="WP_038152441.1">
    <property type="nucleotide sequence ID" value="NZ_JRNT01000009.1"/>
</dbReference>
<dbReference type="EMBL" id="JRNT01000009">
    <property type="protein sequence ID" value="KGF47487.1"/>
    <property type="molecule type" value="Genomic_DNA"/>
</dbReference>
<dbReference type="PANTHER" id="PTHR32024">
    <property type="entry name" value="TRK SYSTEM POTASSIUM UPTAKE PROTEIN TRKG-RELATED"/>
    <property type="match status" value="1"/>
</dbReference>
<dbReference type="GO" id="GO:0005886">
    <property type="term" value="C:plasma membrane"/>
    <property type="evidence" value="ECO:0007669"/>
    <property type="project" value="UniProtKB-SubCell"/>
</dbReference>
<feature type="transmembrane region" description="Helical" evidence="13">
    <location>
        <begin position="234"/>
        <end position="256"/>
    </location>
</feature>
<organism evidence="14 15">
    <name type="scientific">Veillonella montpellierensis DNF00314</name>
    <dbReference type="NCBI Taxonomy" id="1401067"/>
    <lineage>
        <taxon>Bacteria</taxon>
        <taxon>Bacillati</taxon>
        <taxon>Bacillota</taxon>
        <taxon>Negativicutes</taxon>
        <taxon>Veillonellales</taxon>
        <taxon>Veillonellaceae</taxon>
        <taxon>Veillonella</taxon>
    </lineage>
</organism>
<protein>
    <submittedName>
        <fullName evidence="14">Transporter</fullName>
    </submittedName>
</protein>
<evidence type="ECO:0000313" key="14">
    <source>
        <dbReference type="EMBL" id="KGF47487.1"/>
    </source>
</evidence>
<comment type="caution">
    <text evidence="14">The sequence shown here is derived from an EMBL/GenBank/DDBJ whole genome shotgun (WGS) entry which is preliminary data.</text>
</comment>